<evidence type="ECO:0000256" key="15">
    <source>
        <dbReference type="RuleBase" id="RU363016"/>
    </source>
</evidence>
<keyword evidence="6 15" id="KW-0347">Helicase</keyword>
<dbReference type="SUPFAM" id="SSF50249">
    <property type="entry name" value="Nucleic acid-binding proteins"/>
    <property type="match status" value="1"/>
</dbReference>
<comment type="function">
    <text evidence="15">Plays a critical role in recombination and DNA repair. Helps process Holliday junction intermediates to mature products by catalyzing branch migration. Has replication fork regression activity, unwinds stalled or blocked replication forks to make a HJ that can be resolved. Has a DNA unwinding activity characteristic of a DNA helicase with 3'-5' polarity.</text>
</comment>
<dbReference type="InterPro" id="IPR033454">
    <property type="entry name" value="RecG_wedge"/>
</dbReference>
<evidence type="ECO:0000313" key="18">
    <source>
        <dbReference type="EMBL" id="GAQ95424.1"/>
    </source>
</evidence>
<protein>
    <recommendedName>
        <fullName evidence="2 15">ATP-dependent DNA helicase RecG</fullName>
        <ecNumber evidence="13 15">5.6.2.4</ecNumber>
    </recommendedName>
</protein>
<dbReference type="InterPro" id="IPR001650">
    <property type="entry name" value="Helicase_C-like"/>
</dbReference>
<evidence type="ECO:0000256" key="14">
    <source>
        <dbReference type="ARBA" id="ARBA00048988"/>
    </source>
</evidence>
<dbReference type="SUPFAM" id="SSF52540">
    <property type="entry name" value="P-loop containing nucleoside triphosphate hydrolases"/>
    <property type="match status" value="2"/>
</dbReference>
<proteinExistence type="inferred from homology"/>
<dbReference type="GO" id="GO:0003677">
    <property type="term" value="F:DNA binding"/>
    <property type="evidence" value="ECO:0007669"/>
    <property type="project" value="UniProtKB-KW"/>
</dbReference>
<dbReference type="SMART" id="SM00487">
    <property type="entry name" value="DEXDc"/>
    <property type="match status" value="1"/>
</dbReference>
<feature type="domain" description="Helicase ATP-binding" evidence="16">
    <location>
        <begin position="282"/>
        <end position="438"/>
    </location>
</feature>
<keyword evidence="3 15" id="KW-0547">Nucleotide-binding</keyword>
<dbReference type="Pfam" id="PF00270">
    <property type="entry name" value="DEAD"/>
    <property type="match status" value="1"/>
</dbReference>
<evidence type="ECO:0000313" key="19">
    <source>
        <dbReference type="Proteomes" id="UP000054976"/>
    </source>
</evidence>
<dbReference type="GO" id="GO:0006310">
    <property type="term" value="P:DNA recombination"/>
    <property type="evidence" value="ECO:0007669"/>
    <property type="project" value="UniProtKB-UniRule"/>
</dbReference>
<comment type="similarity">
    <text evidence="1 15">Belongs to the helicase family. RecG subfamily.</text>
</comment>
<dbReference type="InterPro" id="IPR012340">
    <property type="entry name" value="NA-bd_OB-fold"/>
</dbReference>
<name>A0A0U9HQW1_9BACT</name>
<keyword evidence="5 15" id="KW-0378">Hydrolase</keyword>
<comment type="caution">
    <text evidence="18">The sequence shown here is derived from an EMBL/GenBank/DDBJ whole genome shotgun (WGS) entry which is preliminary data.</text>
</comment>
<evidence type="ECO:0000259" key="17">
    <source>
        <dbReference type="PROSITE" id="PS51194"/>
    </source>
</evidence>
<evidence type="ECO:0000259" key="16">
    <source>
        <dbReference type="PROSITE" id="PS51192"/>
    </source>
</evidence>
<dbReference type="Gene3D" id="3.40.50.300">
    <property type="entry name" value="P-loop containing nucleotide triphosphate hydrolases"/>
    <property type="match status" value="2"/>
</dbReference>
<dbReference type="STRING" id="86166.TAGGR_2317"/>
<dbReference type="GO" id="GO:0006281">
    <property type="term" value="P:DNA repair"/>
    <property type="evidence" value="ECO:0007669"/>
    <property type="project" value="UniProtKB-UniRule"/>
</dbReference>
<keyword evidence="7 15" id="KW-0067">ATP-binding</keyword>
<organism evidence="18 19">
    <name type="scientific">Thermodesulfovibrio aggregans</name>
    <dbReference type="NCBI Taxonomy" id="86166"/>
    <lineage>
        <taxon>Bacteria</taxon>
        <taxon>Pseudomonadati</taxon>
        <taxon>Nitrospirota</taxon>
        <taxon>Thermodesulfovibrionia</taxon>
        <taxon>Thermodesulfovibrionales</taxon>
        <taxon>Thermodesulfovibrionaceae</taxon>
        <taxon>Thermodesulfovibrio</taxon>
    </lineage>
</organism>
<accession>A0A0U9HQW1</accession>
<dbReference type="PROSITE" id="PS51192">
    <property type="entry name" value="HELICASE_ATP_BIND_1"/>
    <property type="match status" value="1"/>
</dbReference>
<dbReference type="GO" id="GO:0005524">
    <property type="term" value="F:ATP binding"/>
    <property type="evidence" value="ECO:0007669"/>
    <property type="project" value="UniProtKB-KW"/>
</dbReference>
<dbReference type="EMBL" id="BCNO01000002">
    <property type="protein sequence ID" value="GAQ95424.1"/>
    <property type="molecule type" value="Genomic_DNA"/>
</dbReference>
<dbReference type="RefSeq" id="WP_059176858.1">
    <property type="nucleotide sequence ID" value="NZ_BCNO01000002.1"/>
</dbReference>
<evidence type="ECO:0000256" key="11">
    <source>
        <dbReference type="ARBA" id="ARBA00023235"/>
    </source>
</evidence>
<comment type="catalytic activity">
    <reaction evidence="12 15">
        <text>Couples ATP hydrolysis with the unwinding of duplex DNA by translocating in the 3'-5' direction.</text>
        <dbReference type="EC" id="5.6.2.4"/>
    </reaction>
</comment>
<dbReference type="InterPro" id="IPR047112">
    <property type="entry name" value="RecG/Mfd"/>
</dbReference>
<dbReference type="PROSITE" id="PS51194">
    <property type="entry name" value="HELICASE_CTER"/>
    <property type="match status" value="1"/>
</dbReference>
<dbReference type="OrthoDB" id="9804325at2"/>
<evidence type="ECO:0000256" key="2">
    <source>
        <dbReference type="ARBA" id="ARBA00017846"/>
    </source>
</evidence>
<dbReference type="InterPro" id="IPR027417">
    <property type="entry name" value="P-loop_NTPase"/>
</dbReference>
<sequence>MNGLNLPIQYLKGVGPKKANLLKKLGIQTVKDALYYLPSQYEDRRNKKNIFDIKPGEIVTVEGHIVQINEIKTKTNLSIIEAIISDATGYLMAKWFNQLYLKKILKTKQKIKIFGKAQIDWSGNYIEIVNPEYEIVENSNHQNHEIVPVYRVTQGLSQRQIQSIMKVAVEFAIPFIEEYLPEKILKKLNLPYLNESLKSIHFPPKDSDVKSLNEKNSLFHKRIIFDELFLLQLGILMMKQSRLIEKGISFNPEGKLLRKFLENLPFKLTNAQQRVITEILQDMKKPTPMNRLLQGDVGSGKTVVALAAMLAAIECGYQAALMAPTEILAEQHYLNIYSMLKGLPVNVLIYTSTHNKHANLIASGDANLVVGTHALIQEDVHFKNLGFVVIDEQHRFGVIQRAMLKKKGLNPDTLVMTATPIPRTMALTVYGDLDYSVLDELPKGRKPILTKVIEPQNKKIIYKMIEEEIKSGGQVYVVYPLIEESEAMDLKSATQGYEGLQKLFPQYRVGLLHGKMPSRQREDIMKEFRNGRINILVATTVIEVGVDVPNATLMIITHAERFGLAQLHQLRGRVGRGDRPSKCILLPYKLTEEAKLRLKAIVNYSDGFRIAEEDMKIRGPGELFGVKQSGMPDLKVADLIRDQSLLEIARKEAESLLKENSALNSHPKIRILLEEFWKDRTEIFMTA</sequence>
<dbReference type="CDD" id="cd17992">
    <property type="entry name" value="DEXHc_RecG"/>
    <property type="match status" value="1"/>
</dbReference>
<dbReference type="InterPro" id="IPR045562">
    <property type="entry name" value="RecG_dom3_C"/>
</dbReference>
<dbReference type="InterPro" id="IPR004609">
    <property type="entry name" value="ATP-dep_DNA_helicase_RecG"/>
</dbReference>
<dbReference type="Pfam" id="PF19833">
    <property type="entry name" value="RecG_dom3_C"/>
    <property type="match status" value="1"/>
</dbReference>
<evidence type="ECO:0000256" key="1">
    <source>
        <dbReference type="ARBA" id="ARBA00007504"/>
    </source>
</evidence>
<keyword evidence="11" id="KW-0413">Isomerase</keyword>
<feature type="domain" description="Helicase C-terminal" evidence="17">
    <location>
        <begin position="456"/>
        <end position="621"/>
    </location>
</feature>
<gene>
    <name evidence="18" type="ORF">TAGGR_2317</name>
</gene>
<dbReference type="GO" id="GO:0043138">
    <property type="term" value="F:3'-5' DNA helicase activity"/>
    <property type="evidence" value="ECO:0007669"/>
    <property type="project" value="UniProtKB-EC"/>
</dbReference>
<dbReference type="EC" id="5.6.2.4" evidence="13 15"/>
<keyword evidence="4 15" id="KW-0227">DNA damage</keyword>
<dbReference type="InterPro" id="IPR011545">
    <property type="entry name" value="DEAD/DEAH_box_helicase_dom"/>
</dbReference>
<reference evidence="19" key="1">
    <citation type="submission" date="2016-01" db="EMBL/GenBank/DDBJ databases">
        <title>Draft genome sequence of Thermodesulfovibrio aggregans strain TGE-P1.</title>
        <authorList>
            <person name="Sekiguchi Y."/>
            <person name="Ohashi A."/>
            <person name="Matsuura N."/>
            <person name="Tourlousse M.D."/>
        </authorList>
    </citation>
    <scope>NUCLEOTIDE SEQUENCE [LARGE SCALE GENOMIC DNA]</scope>
    <source>
        <strain evidence="19">TGE-P1</strain>
    </source>
</reference>
<keyword evidence="9 15" id="KW-0233">DNA recombination</keyword>
<dbReference type="CDD" id="cd04488">
    <property type="entry name" value="RecG_wedge_OBF"/>
    <property type="match status" value="1"/>
</dbReference>
<evidence type="ECO:0000256" key="12">
    <source>
        <dbReference type="ARBA" id="ARBA00034617"/>
    </source>
</evidence>
<evidence type="ECO:0000256" key="5">
    <source>
        <dbReference type="ARBA" id="ARBA00022801"/>
    </source>
</evidence>
<evidence type="ECO:0000256" key="10">
    <source>
        <dbReference type="ARBA" id="ARBA00023204"/>
    </source>
</evidence>
<keyword evidence="19" id="KW-1185">Reference proteome</keyword>
<dbReference type="PANTHER" id="PTHR47964:SF1">
    <property type="entry name" value="ATP-DEPENDENT DNA HELICASE HOMOLOG RECG, CHLOROPLASTIC"/>
    <property type="match status" value="1"/>
</dbReference>
<evidence type="ECO:0000256" key="3">
    <source>
        <dbReference type="ARBA" id="ARBA00022741"/>
    </source>
</evidence>
<evidence type="ECO:0000256" key="13">
    <source>
        <dbReference type="ARBA" id="ARBA00034808"/>
    </source>
</evidence>
<evidence type="ECO:0000256" key="4">
    <source>
        <dbReference type="ARBA" id="ARBA00022763"/>
    </source>
</evidence>
<dbReference type="Pfam" id="PF00271">
    <property type="entry name" value="Helicase_C"/>
    <property type="match status" value="1"/>
</dbReference>
<dbReference type="Gene3D" id="2.40.50.140">
    <property type="entry name" value="Nucleic acid-binding proteins"/>
    <property type="match status" value="1"/>
</dbReference>
<evidence type="ECO:0000256" key="6">
    <source>
        <dbReference type="ARBA" id="ARBA00022806"/>
    </source>
</evidence>
<dbReference type="NCBIfam" id="NF008168">
    <property type="entry name" value="PRK10917.2-2"/>
    <property type="match status" value="1"/>
</dbReference>
<dbReference type="AlphaFoldDB" id="A0A0U9HQW1"/>
<dbReference type="CDD" id="cd18811">
    <property type="entry name" value="SF2_C_RecG"/>
    <property type="match status" value="1"/>
</dbReference>
<keyword evidence="10 15" id="KW-0234">DNA repair</keyword>
<evidence type="ECO:0000256" key="8">
    <source>
        <dbReference type="ARBA" id="ARBA00023125"/>
    </source>
</evidence>
<dbReference type="Proteomes" id="UP000054976">
    <property type="component" value="Unassembled WGS sequence"/>
</dbReference>
<dbReference type="NCBIfam" id="TIGR00643">
    <property type="entry name" value="recG"/>
    <property type="match status" value="1"/>
</dbReference>
<dbReference type="SMART" id="SM00490">
    <property type="entry name" value="HELICc"/>
    <property type="match status" value="1"/>
</dbReference>
<evidence type="ECO:0000256" key="7">
    <source>
        <dbReference type="ARBA" id="ARBA00022840"/>
    </source>
</evidence>
<dbReference type="GO" id="GO:0016887">
    <property type="term" value="F:ATP hydrolysis activity"/>
    <property type="evidence" value="ECO:0007669"/>
    <property type="project" value="RHEA"/>
</dbReference>
<keyword evidence="8" id="KW-0238">DNA-binding</keyword>
<dbReference type="NCBIfam" id="NF008165">
    <property type="entry name" value="PRK10917.1-3"/>
    <property type="match status" value="1"/>
</dbReference>
<dbReference type="InterPro" id="IPR014001">
    <property type="entry name" value="Helicase_ATP-bd"/>
</dbReference>
<evidence type="ECO:0000256" key="9">
    <source>
        <dbReference type="ARBA" id="ARBA00023172"/>
    </source>
</evidence>
<comment type="catalytic activity">
    <reaction evidence="14 15">
        <text>ATP + H2O = ADP + phosphate + H(+)</text>
        <dbReference type="Rhea" id="RHEA:13065"/>
        <dbReference type="ChEBI" id="CHEBI:15377"/>
        <dbReference type="ChEBI" id="CHEBI:15378"/>
        <dbReference type="ChEBI" id="CHEBI:30616"/>
        <dbReference type="ChEBI" id="CHEBI:43474"/>
        <dbReference type="ChEBI" id="CHEBI:456216"/>
        <dbReference type="EC" id="5.6.2.4"/>
    </reaction>
</comment>
<dbReference type="Pfam" id="PF17191">
    <property type="entry name" value="RecG_wedge"/>
    <property type="match status" value="1"/>
</dbReference>
<dbReference type="PANTHER" id="PTHR47964">
    <property type="entry name" value="ATP-DEPENDENT DNA HELICASE HOMOLOG RECG, CHLOROPLASTIC"/>
    <property type="match status" value="1"/>
</dbReference>